<protein>
    <submittedName>
        <fullName evidence="1">Uncharacterized protein</fullName>
    </submittedName>
</protein>
<evidence type="ECO:0000313" key="1">
    <source>
        <dbReference type="EMBL" id="DAF54900.1"/>
    </source>
</evidence>
<proteinExistence type="predicted"/>
<name>A0A8S5SV19_9CAUD</name>
<accession>A0A8S5SV19</accession>
<dbReference type="EMBL" id="BK032682">
    <property type="protein sequence ID" value="DAF54900.1"/>
    <property type="molecule type" value="Genomic_DNA"/>
</dbReference>
<sequence length="32" mass="3813">MNCINFCDIIKKNRSYVLRSVTCKHLCLLRKV</sequence>
<organism evidence="1">
    <name type="scientific">Siphoviridae sp. ctqPo10</name>
    <dbReference type="NCBI Taxonomy" id="2827948"/>
    <lineage>
        <taxon>Viruses</taxon>
        <taxon>Duplodnaviria</taxon>
        <taxon>Heunggongvirae</taxon>
        <taxon>Uroviricota</taxon>
        <taxon>Caudoviricetes</taxon>
    </lineage>
</organism>
<reference evidence="1" key="1">
    <citation type="journal article" date="2021" name="Proc. Natl. Acad. Sci. U.S.A.">
        <title>A Catalog of Tens of Thousands of Viruses from Human Metagenomes Reveals Hidden Associations with Chronic Diseases.</title>
        <authorList>
            <person name="Tisza M.J."/>
            <person name="Buck C.B."/>
        </authorList>
    </citation>
    <scope>NUCLEOTIDE SEQUENCE</scope>
    <source>
        <strain evidence="1">CtqPo10</strain>
    </source>
</reference>